<evidence type="ECO:0000313" key="3">
    <source>
        <dbReference type="EMBL" id="KRW99219.1"/>
    </source>
</evidence>
<accession>A0A0V0QAG3</accession>
<evidence type="ECO:0000313" key="4">
    <source>
        <dbReference type="Proteomes" id="UP000054937"/>
    </source>
</evidence>
<feature type="compositionally biased region" description="Basic residues" evidence="2">
    <location>
        <begin position="35"/>
        <end position="44"/>
    </location>
</feature>
<reference evidence="3 4" key="1">
    <citation type="journal article" date="2015" name="Sci. Rep.">
        <title>Genome of the facultative scuticociliatosis pathogen Pseudocohnilembus persalinus provides insight into its virulence through horizontal gene transfer.</title>
        <authorList>
            <person name="Xiong J."/>
            <person name="Wang G."/>
            <person name="Cheng J."/>
            <person name="Tian M."/>
            <person name="Pan X."/>
            <person name="Warren A."/>
            <person name="Jiang C."/>
            <person name="Yuan D."/>
            <person name="Miao W."/>
        </authorList>
    </citation>
    <scope>NUCLEOTIDE SEQUENCE [LARGE SCALE GENOMIC DNA]</scope>
    <source>
        <strain evidence="3">36N120E</strain>
    </source>
</reference>
<comment type="caution">
    <text evidence="3">The sequence shown here is derived from an EMBL/GenBank/DDBJ whole genome shotgun (WGS) entry which is preliminary data.</text>
</comment>
<dbReference type="AlphaFoldDB" id="A0A0V0QAG3"/>
<feature type="coiled-coil region" evidence="1">
    <location>
        <begin position="153"/>
        <end position="208"/>
    </location>
</feature>
<dbReference type="Proteomes" id="UP000054937">
    <property type="component" value="Unassembled WGS sequence"/>
</dbReference>
<dbReference type="InParanoid" id="A0A0V0QAG3"/>
<dbReference type="EMBL" id="LDAU01000220">
    <property type="protein sequence ID" value="KRW99219.1"/>
    <property type="molecule type" value="Genomic_DNA"/>
</dbReference>
<feature type="compositionally biased region" description="Basic and acidic residues" evidence="2">
    <location>
        <begin position="77"/>
        <end position="113"/>
    </location>
</feature>
<evidence type="ECO:0000256" key="2">
    <source>
        <dbReference type="SAM" id="MobiDB-lite"/>
    </source>
</evidence>
<evidence type="ECO:0000256" key="1">
    <source>
        <dbReference type="SAM" id="Coils"/>
    </source>
</evidence>
<sequence>MSYYNQNYIDESDYVEREPKKKQISFKLPWKKTTKKTVKPKNQIKMRNLEQQQKQDWNSSYTQSGGLFDNKLSKNTLRNEKYNKYKQDDFDENQLEKLNRKTENRENDNRTKTSKILQDKMDRQRVVYESYHTLAQVQELTKRENDRKNANVLGKHKKELEQLKWMIENEDQKKMEADAIQQERYQKLLEQKQLNLQLKKKIQNQEAKGVQQVVEKDIQVYQQQPKLQVLEKNPPAEYIEGVIWEKEVNLPKQGIIDIHDQSEQLGQNDGAQKHSIFQRKQNEKNKQFTSEIAEIQREQAKRNYEIDNLIALHQEKLAREKELQNHHFLAIQQRVNKLKGAIDPLDEKMSRLQDEDRYKGNLLSKATAKMIQVYEEKLTDLIIDDLLYETVGILQEEEEREKKRNQKIKREAVVRDYIEEFKNLVVEQEEIEFQLGRKFKPYDFFNGVNAKQRNYLEEPLFVKYIGIEMGMGIMVDILEHRNKFSESLYKLSHYSKKNLEVFRILTEELIDEILMEETIKIDKSNDEFAQALFQNEFK</sequence>
<feature type="region of interest" description="Disordered" evidence="2">
    <location>
        <begin position="35"/>
        <end position="113"/>
    </location>
</feature>
<dbReference type="OMA" id="GEYDQND"/>
<gene>
    <name evidence="3" type="ORF">PPERSA_07462</name>
</gene>
<proteinExistence type="predicted"/>
<keyword evidence="4" id="KW-1185">Reference proteome</keyword>
<dbReference type="OrthoDB" id="301227at2759"/>
<keyword evidence="1" id="KW-0175">Coiled coil</keyword>
<feature type="compositionally biased region" description="Polar residues" evidence="2">
    <location>
        <begin position="49"/>
        <end position="65"/>
    </location>
</feature>
<name>A0A0V0QAG3_PSEPJ</name>
<organism evidence="3 4">
    <name type="scientific">Pseudocohnilembus persalinus</name>
    <name type="common">Ciliate</name>
    <dbReference type="NCBI Taxonomy" id="266149"/>
    <lineage>
        <taxon>Eukaryota</taxon>
        <taxon>Sar</taxon>
        <taxon>Alveolata</taxon>
        <taxon>Ciliophora</taxon>
        <taxon>Intramacronucleata</taxon>
        <taxon>Oligohymenophorea</taxon>
        <taxon>Scuticociliatia</taxon>
        <taxon>Philasterida</taxon>
        <taxon>Pseudocohnilembidae</taxon>
        <taxon>Pseudocohnilembus</taxon>
    </lineage>
</organism>
<protein>
    <submittedName>
        <fullName evidence="3">Uncharacterized protein</fullName>
    </submittedName>
</protein>